<feature type="domain" description="Reverse transcriptase" evidence="1">
    <location>
        <begin position="432"/>
        <end position="689"/>
    </location>
</feature>
<sequence>MNYGFSDLGKIWVLWDPSVEVVIVAKSLQMITCEVLLPNSRTWIVISVVYAANEDDKRKELWREITALGASPVTFNRPWIMLGDFNQVLHPHEHSRHVSLNVDRRIRDFRECLLDAELSVLVYKGSSFTWWNKSKTRPVAKKIDRILVNESWSNLFPSSFGLFGPPDFSDHASCGVVLELDPIKAKRPFKFFNFLLKNPEFLNLVWDVWYSTNVVGSSMFRVSKKLKALKKPIKDFSRLNYSNLEKRTEEAHETLLSFQNLTLDNPSLENAAHELEAQRKWQILATAEESFFRQRSRVTWFAEGDGNTRYFHRMADSRKSVNTITTLVDDSGTQIDSQQGIADHCALYFENLLSDDNDPYSLEQDDMNLLLTYRCPYSQVADLEAMFSDEDIKAAFFGLPSNKACGPDGFPVEFFKAAWSCIGAEVTAAVREFFISGNLLKQLNATTIVLIPKFPNASCTSDFRPISCMNTLYKVIARLLTDRLQKLLSCVISPSQSAFLPGRLLAEKVLLATEMVHGYNWRNISLRGMLKVDLRKAFDSVRWEFIIAALLALGVPTKFINWIHQCISTPTFTVSVNGCCGGFFKSAKGLRQGDPLSPYLFVLAMEVFSKLLNSRFDSGYIRYHPKASDLSISHLMFADDVMIFFDGGSSSLHGICETLEDFASWSGLKVEFNLLLPLSMVSSTFGCPLSCCQRVALRRLKAFVLGSFERETLMVVEEQRSFWDVAPSPSDPWSWRMLLFLRPLAEQFVKCNLGNGRIAHFWHDSWTSLGPLIKVMGDYGSRSLRIPLNARVVEALGVNGWKLPLSRFSSARTWDAIRPRAPELDWAKAVWFKGAVPKHAFNMWISQLDRLPTRQRLASWGHIQSFDCCLCTIETESRDHLLFSCEFAAQVWRLAFSRLCPRQRLFCSWAELLSWMRSSSTSAPSLLRKVSAHAIIYNIWRQRNNVLHNNLRIAPLIIFKIVDREIRNIISSRYHRKRWRNLMVLWIR</sequence>
<dbReference type="Pfam" id="PF13966">
    <property type="entry name" value="zf-RVT"/>
    <property type="match status" value="1"/>
</dbReference>
<reference evidence="2 3" key="1">
    <citation type="submission" date="2020-12" db="EMBL/GenBank/DDBJ databases">
        <title>Concerted genomic and epigenomic changes stabilize Arabidopsis allopolyploids.</title>
        <authorList>
            <person name="Chen Z."/>
        </authorList>
    </citation>
    <scope>NUCLEOTIDE SEQUENCE [LARGE SCALE GENOMIC DNA]</scope>
    <source>
        <strain evidence="2">Allo738</strain>
        <tissue evidence="2">Leaf</tissue>
    </source>
</reference>
<evidence type="ECO:0000313" key="3">
    <source>
        <dbReference type="Proteomes" id="UP000694240"/>
    </source>
</evidence>
<evidence type="ECO:0000259" key="1">
    <source>
        <dbReference type="PROSITE" id="PS50878"/>
    </source>
</evidence>
<evidence type="ECO:0000313" key="2">
    <source>
        <dbReference type="EMBL" id="KAG7617403.1"/>
    </source>
</evidence>
<dbReference type="InterPro" id="IPR005135">
    <property type="entry name" value="Endo/exonuclease/phosphatase"/>
</dbReference>
<accession>A0A8T2E5D8</accession>
<dbReference type="InterPro" id="IPR026960">
    <property type="entry name" value="RVT-Znf"/>
</dbReference>
<dbReference type="GO" id="GO:0003964">
    <property type="term" value="F:RNA-directed DNA polymerase activity"/>
    <property type="evidence" value="ECO:0007669"/>
    <property type="project" value="UniProtKB-KW"/>
</dbReference>
<dbReference type="Pfam" id="PF00078">
    <property type="entry name" value="RVT_1"/>
    <property type="match status" value="1"/>
</dbReference>
<proteinExistence type="predicted"/>
<dbReference type="Pfam" id="PF03372">
    <property type="entry name" value="Exo_endo_phos"/>
    <property type="match status" value="1"/>
</dbReference>
<keyword evidence="3" id="KW-1185">Reference proteome</keyword>
<dbReference type="CDD" id="cd01650">
    <property type="entry name" value="RT_nLTR_like"/>
    <property type="match status" value="1"/>
</dbReference>
<name>A0A8T2E5D8_9BRAS</name>
<keyword evidence="2" id="KW-0695">RNA-directed DNA polymerase</keyword>
<comment type="caution">
    <text evidence="2">The sequence shown here is derived from an EMBL/GenBank/DDBJ whole genome shotgun (WGS) entry which is preliminary data.</text>
</comment>
<organism evidence="2 3">
    <name type="scientific">Arabidopsis thaliana x Arabidopsis arenosa</name>
    <dbReference type="NCBI Taxonomy" id="1240361"/>
    <lineage>
        <taxon>Eukaryota</taxon>
        <taxon>Viridiplantae</taxon>
        <taxon>Streptophyta</taxon>
        <taxon>Embryophyta</taxon>
        <taxon>Tracheophyta</taxon>
        <taxon>Spermatophyta</taxon>
        <taxon>Magnoliopsida</taxon>
        <taxon>eudicotyledons</taxon>
        <taxon>Gunneridae</taxon>
        <taxon>Pentapetalae</taxon>
        <taxon>rosids</taxon>
        <taxon>malvids</taxon>
        <taxon>Brassicales</taxon>
        <taxon>Brassicaceae</taxon>
        <taxon>Camelineae</taxon>
        <taxon>Arabidopsis</taxon>
    </lineage>
</organism>
<keyword evidence="2" id="KW-0808">Transferase</keyword>
<dbReference type="AlphaFoldDB" id="A0A8T2E5D8"/>
<dbReference type="EMBL" id="JAEFBK010000004">
    <property type="protein sequence ID" value="KAG7617403.1"/>
    <property type="molecule type" value="Genomic_DNA"/>
</dbReference>
<dbReference type="PANTHER" id="PTHR19446">
    <property type="entry name" value="REVERSE TRANSCRIPTASES"/>
    <property type="match status" value="1"/>
</dbReference>
<dbReference type="InterPro" id="IPR000477">
    <property type="entry name" value="RT_dom"/>
</dbReference>
<keyword evidence="2" id="KW-0548">Nucleotidyltransferase</keyword>
<protein>
    <submittedName>
        <fullName evidence="2">Reverse transcriptase zinc-binding domain</fullName>
    </submittedName>
</protein>
<dbReference type="Proteomes" id="UP000694240">
    <property type="component" value="Chromosome 4"/>
</dbReference>
<gene>
    <name evidence="2" type="ORF">ISN45_At04g027720</name>
</gene>
<dbReference type="PROSITE" id="PS50878">
    <property type="entry name" value="RT_POL"/>
    <property type="match status" value="1"/>
</dbReference>